<dbReference type="PANTHER" id="PTHR43298:SF2">
    <property type="entry name" value="FMN_FAD EXPORTER YEEO-RELATED"/>
    <property type="match status" value="1"/>
</dbReference>
<evidence type="ECO:0000256" key="7">
    <source>
        <dbReference type="ARBA" id="ARBA00023065"/>
    </source>
</evidence>
<evidence type="ECO:0000256" key="4">
    <source>
        <dbReference type="ARBA" id="ARBA00022475"/>
    </source>
</evidence>
<dbReference type="NCBIfam" id="TIGR00797">
    <property type="entry name" value="matE"/>
    <property type="match status" value="1"/>
</dbReference>
<dbReference type="InterPro" id="IPR002528">
    <property type="entry name" value="MATE_fam"/>
</dbReference>
<dbReference type="PANTHER" id="PTHR43298">
    <property type="entry name" value="MULTIDRUG RESISTANCE PROTEIN NORM-RELATED"/>
    <property type="match status" value="1"/>
</dbReference>
<keyword evidence="12" id="KW-1185">Reference proteome</keyword>
<keyword evidence="7" id="KW-0406">Ion transport</keyword>
<keyword evidence="3" id="KW-0050">Antiport</keyword>
<name>A0A2V1P5Z2_9RHOB</name>
<keyword evidence="8 10" id="KW-0472">Membrane</keyword>
<feature type="transmembrane region" description="Helical" evidence="10">
    <location>
        <begin position="271"/>
        <end position="296"/>
    </location>
</feature>
<feature type="transmembrane region" description="Helical" evidence="10">
    <location>
        <begin position="194"/>
        <end position="213"/>
    </location>
</feature>
<evidence type="ECO:0000256" key="1">
    <source>
        <dbReference type="ARBA" id="ARBA00004429"/>
    </source>
</evidence>
<feature type="transmembrane region" description="Helical" evidence="10">
    <location>
        <begin position="14"/>
        <end position="34"/>
    </location>
</feature>
<feature type="transmembrane region" description="Helical" evidence="10">
    <location>
        <begin position="356"/>
        <end position="379"/>
    </location>
</feature>
<feature type="transmembrane region" description="Helical" evidence="10">
    <location>
        <begin position="132"/>
        <end position="149"/>
    </location>
</feature>
<accession>A0A2V1P5Z2</accession>
<evidence type="ECO:0000256" key="10">
    <source>
        <dbReference type="SAM" id="Phobius"/>
    </source>
</evidence>
<dbReference type="RefSeq" id="WP_109388204.1">
    <property type="nucleotide sequence ID" value="NZ_QETF01000006.1"/>
</dbReference>
<organism evidence="11 12">
    <name type="scientific">Salibaculum griseiflavum</name>
    <dbReference type="NCBI Taxonomy" id="1914409"/>
    <lineage>
        <taxon>Bacteria</taxon>
        <taxon>Pseudomonadati</taxon>
        <taxon>Pseudomonadota</taxon>
        <taxon>Alphaproteobacteria</taxon>
        <taxon>Rhodobacterales</taxon>
        <taxon>Roseobacteraceae</taxon>
        <taxon>Salibaculum</taxon>
    </lineage>
</organism>
<evidence type="ECO:0000256" key="3">
    <source>
        <dbReference type="ARBA" id="ARBA00022449"/>
    </source>
</evidence>
<dbReference type="InterPro" id="IPR048279">
    <property type="entry name" value="MdtK-like"/>
</dbReference>
<gene>
    <name evidence="11" type="ORF">DFK10_07470</name>
</gene>
<dbReference type="InterPro" id="IPR050222">
    <property type="entry name" value="MATE_MdtK"/>
</dbReference>
<dbReference type="GO" id="GO:0042910">
    <property type="term" value="F:xenobiotic transmembrane transporter activity"/>
    <property type="evidence" value="ECO:0007669"/>
    <property type="project" value="InterPro"/>
</dbReference>
<dbReference type="GO" id="GO:0015297">
    <property type="term" value="F:antiporter activity"/>
    <property type="evidence" value="ECO:0007669"/>
    <property type="project" value="UniProtKB-KW"/>
</dbReference>
<feature type="transmembrane region" description="Helical" evidence="10">
    <location>
        <begin position="317"/>
        <end position="336"/>
    </location>
</feature>
<sequence length="459" mass="48920">MTQPTPHITHAKRLLGLGLPLVGATLAGFLIHMTDTVMLGWYDVTALAASTVANGLWFVLFIVGAGFGHAVTPMVAEAVEQGDDVSARRITRMGLWLSIAYCFVAVALLWRGADLLRLIGQPEAVAVEGGKYLRIAILGFFPALAGHVMRSFLGAVQLTAVQLWITLAALIMNAGFNYALIFGNLGAPELGIEGAALASILTHTLQMVALMVYAQWKRPDLALFSRIWKPDSEIMARVFKLGLPVGGAALSESGLFTGSSIMMGWIGEVELAAHGIALQLTAVMFMFHVGMSNAATIRIGSHFGRRDGPEMRRTAEASYALSMAFGVFAIAIFLLFPETLVSLFVDPDEPQRGAVIALGAGLVMIAALFQFVDAGQIIALSNLRGMQDTNIPMWLAAVSYWVLGLPAGYVLGFPLGYGGPGIWFGMTLGLAAAAILLTVRLLRQLARYDTAPIQQTGGA</sequence>
<protein>
    <recommendedName>
        <fullName evidence="9">Multidrug-efflux transporter</fullName>
    </recommendedName>
</protein>
<keyword evidence="2" id="KW-0813">Transport</keyword>
<keyword evidence="5 10" id="KW-0812">Transmembrane</keyword>
<evidence type="ECO:0000256" key="5">
    <source>
        <dbReference type="ARBA" id="ARBA00022692"/>
    </source>
</evidence>
<proteinExistence type="predicted"/>
<dbReference type="PIRSF" id="PIRSF006603">
    <property type="entry name" value="DinF"/>
    <property type="match status" value="1"/>
</dbReference>
<keyword evidence="4" id="KW-1003">Cell membrane</keyword>
<dbReference type="AlphaFoldDB" id="A0A2V1P5Z2"/>
<feature type="transmembrane region" description="Helical" evidence="10">
    <location>
        <begin position="46"/>
        <end position="72"/>
    </location>
</feature>
<dbReference type="EMBL" id="QETF01000006">
    <property type="protein sequence ID" value="PWG17218.1"/>
    <property type="molecule type" value="Genomic_DNA"/>
</dbReference>
<feature type="transmembrane region" description="Helical" evidence="10">
    <location>
        <begin position="422"/>
        <end position="442"/>
    </location>
</feature>
<dbReference type="GO" id="GO:0006811">
    <property type="term" value="P:monoatomic ion transport"/>
    <property type="evidence" value="ECO:0007669"/>
    <property type="project" value="UniProtKB-KW"/>
</dbReference>
<keyword evidence="6 10" id="KW-1133">Transmembrane helix</keyword>
<evidence type="ECO:0000256" key="9">
    <source>
        <dbReference type="ARBA" id="ARBA00031636"/>
    </source>
</evidence>
<dbReference type="OrthoDB" id="9780160at2"/>
<evidence type="ECO:0000256" key="8">
    <source>
        <dbReference type="ARBA" id="ARBA00023136"/>
    </source>
</evidence>
<feature type="transmembrane region" description="Helical" evidence="10">
    <location>
        <begin position="161"/>
        <end position="182"/>
    </location>
</feature>
<feature type="transmembrane region" description="Helical" evidence="10">
    <location>
        <begin position="93"/>
        <end position="112"/>
    </location>
</feature>
<dbReference type="CDD" id="cd13131">
    <property type="entry name" value="MATE_NorM_like"/>
    <property type="match status" value="1"/>
</dbReference>
<evidence type="ECO:0000256" key="2">
    <source>
        <dbReference type="ARBA" id="ARBA00022448"/>
    </source>
</evidence>
<dbReference type="GO" id="GO:0005886">
    <property type="term" value="C:plasma membrane"/>
    <property type="evidence" value="ECO:0007669"/>
    <property type="project" value="UniProtKB-SubCell"/>
</dbReference>
<evidence type="ECO:0000313" key="11">
    <source>
        <dbReference type="EMBL" id="PWG17218.1"/>
    </source>
</evidence>
<reference evidence="12" key="1">
    <citation type="submission" date="2018-05" db="EMBL/GenBank/DDBJ databases">
        <authorList>
            <person name="Du Z."/>
            <person name="Wang X."/>
        </authorList>
    </citation>
    <scope>NUCLEOTIDE SEQUENCE [LARGE SCALE GENOMIC DNA]</scope>
    <source>
        <strain evidence="12">WDS4C29</strain>
    </source>
</reference>
<evidence type="ECO:0000313" key="12">
    <source>
        <dbReference type="Proteomes" id="UP000245293"/>
    </source>
</evidence>
<comment type="subcellular location">
    <subcellularLocation>
        <location evidence="1">Cell inner membrane</location>
        <topology evidence="1">Multi-pass membrane protein</topology>
    </subcellularLocation>
</comment>
<feature type="transmembrane region" description="Helical" evidence="10">
    <location>
        <begin position="391"/>
        <end position="410"/>
    </location>
</feature>
<dbReference type="Pfam" id="PF01554">
    <property type="entry name" value="MatE"/>
    <property type="match status" value="2"/>
</dbReference>
<comment type="caution">
    <text evidence="11">The sequence shown here is derived from an EMBL/GenBank/DDBJ whole genome shotgun (WGS) entry which is preliminary data.</text>
</comment>
<evidence type="ECO:0000256" key="6">
    <source>
        <dbReference type="ARBA" id="ARBA00022989"/>
    </source>
</evidence>
<dbReference type="Proteomes" id="UP000245293">
    <property type="component" value="Unassembled WGS sequence"/>
</dbReference>